<dbReference type="Proteomes" id="UP001165498">
    <property type="component" value="Unassembled WGS sequence"/>
</dbReference>
<comment type="caution">
    <text evidence="1">The sequence shown here is derived from an EMBL/GenBank/DDBJ whole genome shotgun (WGS) entry which is preliminary data.</text>
</comment>
<dbReference type="RefSeq" id="WP_255913501.1">
    <property type="nucleotide sequence ID" value="NZ_JANFQO010000006.1"/>
</dbReference>
<dbReference type="EMBL" id="JANFQO010000006">
    <property type="protein sequence ID" value="MCQ4164629.1"/>
    <property type="molecule type" value="Genomic_DNA"/>
</dbReference>
<proteinExistence type="predicted"/>
<reference evidence="1" key="1">
    <citation type="submission" date="2022-07" db="EMBL/GenBank/DDBJ databases">
        <title>Tahibacter sp., a new gammaproteobacterium isolated from the silt sample collected at pig farm.</title>
        <authorList>
            <person name="Chen H."/>
        </authorList>
    </citation>
    <scope>NUCLEOTIDE SEQUENCE</scope>
    <source>
        <strain evidence="1">P2K</strain>
    </source>
</reference>
<sequence length="58" mass="6361">MDVCLPEEFLRLTSENAGETDANCADWLGAEAWVSGVPQRAAAAQRNARRDDPTWQIG</sequence>
<keyword evidence="2" id="KW-1185">Reference proteome</keyword>
<organism evidence="1 2">
    <name type="scientific">Tahibacter harae</name>
    <dbReference type="NCBI Taxonomy" id="2963937"/>
    <lineage>
        <taxon>Bacteria</taxon>
        <taxon>Pseudomonadati</taxon>
        <taxon>Pseudomonadota</taxon>
        <taxon>Gammaproteobacteria</taxon>
        <taxon>Lysobacterales</taxon>
        <taxon>Rhodanobacteraceae</taxon>
        <taxon>Tahibacter</taxon>
    </lineage>
</organism>
<protein>
    <submittedName>
        <fullName evidence="1">Uncharacterized protein</fullName>
    </submittedName>
</protein>
<evidence type="ECO:0000313" key="1">
    <source>
        <dbReference type="EMBL" id="MCQ4164629.1"/>
    </source>
</evidence>
<accession>A0ABT1QQR3</accession>
<evidence type="ECO:0000313" key="2">
    <source>
        <dbReference type="Proteomes" id="UP001165498"/>
    </source>
</evidence>
<gene>
    <name evidence="1" type="ORF">NM961_07890</name>
</gene>
<name>A0ABT1QQR3_9GAMM</name>